<dbReference type="Proteomes" id="UP001157133">
    <property type="component" value="Unassembled WGS sequence"/>
</dbReference>
<organism evidence="5 6">
    <name type="scientific">Thalassotalea eurytherma</name>
    <dbReference type="NCBI Taxonomy" id="1144278"/>
    <lineage>
        <taxon>Bacteria</taxon>
        <taxon>Pseudomonadati</taxon>
        <taxon>Pseudomonadota</taxon>
        <taxon>Gammaproteobacteria</taxon>
        <taxon>Alteromonadales</taxon>
        <taxon>Colwelliaceae</taxon>
        <taxon>Thalassotalea</taxon>
    </lineage>
</organism>
<evidence type="ECO:0000256" key="3">
    <source>
        <dbReference type="ARBA" id="ARBA00022840"/>
    </source>
</evidence>
<keyword evidence="5" id="KW-0648">Protein biosynthesis</keyword>
<dbReference type="NCBIfam" id="TIGR00462">
    <property type="entry name" value="genX"/>
    <property type="match status" value="1"/>
</dbReference>
<keyword evidence="5" id="KW-0251">Elongation factor</keyword>
<protein>
    <submittedName>
        <fullName evidence="5">Elongation factor P--(R)-beta-lysine ligase</fullName>
    </submittedName>
</protein>
<name>A0ABQ6H9M0_9GAMM</name>
<dbReference type="EMBL" id="BSSU01000015">
    <property type="protein sequence ID" value="GLX83470.1"/>
    <property type="molecule type" value="Genomic_DNA"/>
</dbReference>
<dbReference type="InterPro" id="IPR045864">
    <property type="entry name" value="aa-tRNA-synth_II/BPL/LPL"/>
</dbReference>
<gene>
    <name evidence="5" type="primary">epmA</name>
    <name evidence="5" type="ORF">theurythT_29230</name>
</gene>
<comment type="caution">
    <text evidence="5">The sequence shown here is derived from an EMBL/GenBank/DDBJ whole genome shotgun (WGS) entry which is preliminary data.</text>
</comment>
<keyword evidence="6" id="KW-1185">Reference proteome</keyword>
<dbReference type="InterPro" id="IPR004364">
    <property type="entry name" value="Aa-tRNA-synt_II"/>
</dbReference>
<evidence type="ECO:0000313" key="5">
    <source>
        <dbReference type="EMBL" id="GLX83470.1"/>
    </source>
</evidence>
<dbReference type="GO" id="GO:0003746">
    <property type="term" value="F:translation elongation factor activity"/>
    <property type="evidence" value="ECO:0007669"/>
    <property type="project" value="UniProtKB-KW"/>
</dbReference>
<dbReference type="PRINTS" id="PR00982">
    <property type="entry name" value="TRNASYNTHLYS"/>
</dbReference>
<dbReference type="InterPro" id="IPR004525">
    <property type="entry name" value="EpmA"/>
</dbReference>
<accession>A0ABQ6H9M0</accession>
<dbReference type="InterPro" id="IPR006195">
    <property type="entry name" value="aa-tRNA-synth_II"/>
</dbReference>
<dbReference type="PANTHER" id="PTHR42918:SF6">
    <property type="entry name" value="ELONGATION FACTOR P--(R)-BETA-LYSINE LIGASE"/>
    <property type="match status" value="1"/>
</dbReference>
<evidence type="ECO:0000256" key="1">
    <source>
        <dbReference type="ARBA" id="ARBA00022598"/>
    </source>
</evidence>
<feature type="domain" description="Aminoacyl-transfer RNA synthetases class-II family profile" evidence="4">
    <location>
        <begin position="31"/>
        <end position="333"/>
    </location>
</feature>
<keyword evidence="2" id="KW-0547">Nucleotide-binding</keyword>
<dbReference type="Gene3D" id="3.30.930.10">
    <property type="entry name" value="Bira Bifunctional Protein, Domain 2"/>
    <property type="match status" value="1"/>
</dbReference>
<proteinExistence type="predicted"/>
<evidence type="ECO:0000313" key="6">
    <source>
        <dbReference type="Proteomes" id="UP001157133"/>
    </source>
</evidence>
<evidence type="ECO:0000256" key="2">
    <source>
        <dbReference type="ARBA" id="ARBA00022741"/>
    </source>
</evidence>
<dbReference type="PROSITE" id="PS50862">
    <property type="entry name" value="AA_TRNA_LIGASE_II"/>
    <property type="match status" value="1"/>
</dbReference>
<sequence>MENDFYWFQEMEVSMWRSSMTWEDAKKRAQLVAKIRQFFQHHEVIEVDTPILSAGTVTDAHLDAFQTEYHFPSGKEPLFLQTSPEYAMKRLLASGYQSIYQICKSFRDEAFGRHHNPEFTMLEWYRVGLDHHQLMQEIDELLKCVLDSKPAELISYQNVFINNTGIDPLSCDQGELITYLRSNDKADDWLIHANCIDTLLQFIFCEFVETNIGNERPCFVFDFPISQASLSKASDSDPRVAHRFECYYKGLELANGFNELTDPDIQLKRFESDNIKRKLLGLPERPIDQRFVDGLKAGLPECSGVAVGIDRLVMLALSKANIESVLTFTIENA</sequence>
<keyword evidence="3" id="KW-0067">ATP-binding</keyword>
<dbReference type="NCBIfam" id="NF006828">
    <property type="entry name" value="PRK09350.1"/>
    <property type="match status" value="1"/>
</dbReference>
<keyword evidence="1 5" id="KW-0436">Ligase</keyword>
<dbReference type="Pfam" id="PF00152">
    <property type="entry name" value="tRNA-synt_2"/>
    <property type="match status" value="1"/>
</dbReference>
<dbReference type="InterPro" id="IPR018149">
    <property type="entry name" value="Lys-tRNA-synth_II_C"/>
</dbReference>
<evidence type="ECO:0000259" key="4">
    <source>
        <dbReference type="PROSITE" id="PS50862"/>
    </source>
</evidence>
<dbReference type="SUPFAM" id="SSF55681">
    <property type="entry name" value="Class II aaRS and biotin synthetases"/>
    <property type="match status" value="1"/>
</dbReference>
<dbReference type="PANTHER" id="PTHR42918">
    <property type="entry name" value="LYSYL-TRNA SYNTHETASE"/>
    <property type="match status" value="1"/>
</dbReference>
<reference evidence="5 6" key="1">
    <citation type="submission" date="2023-03" db="EMBL/GenBank/DDBJ databases">
        <title>Draft genome sequence of Thalassotalea eurytherma JCM 18482T.</title>
        <authorList>
            <person name="Sawabe T."/>
        </authorList>
    </citation>
    <scope>NUCLEOTIDE SEQUENCE [LARGE SCALE GENOMIC DNA]</scope>
    <source>
        <strain evidence="5 6">JCM 18482</strain>
    </source>
</reference>
<dbReference type="GO" id="GO:0016874">
    <property type="term" value="F:ligase activity"/>
    <property type="evidence" value="ECO:0007669"/>
    <property type="project" value="UniProtKB-KW"/>
</dbReference>